<dbReference type="PANTHER" id="PTHR46704">
    <property type="entry name" value="CXC DOMAIN-CONTAINING PROTEIN-RELATED"/>
    <property type="match status" value="1"/>
</dbReference>
<keyword evidence="2" id="KW-1185">Reference proteome</keyword>
<dbReference type="OrthoDB" id="6760255at2759"/>
<protein>
    <submittedName>
        <fullName evidence="1">Uncharacterized protein</fullName>
    </submittedName>
</protein>
<reference evidence="1" key="1">
    <citation type="submission" date="2022-01" db="EMBL/GenBank/DDBJ databases">
        <authorList>
            <person name="King R."/>
        </authorList>
    </citation>
    <scope>NUCLEOTIDE SEQUENCE</scope>
</reference>
<accession>A0A9N9X6M3</accession>
<sequence>MKSSVEYAKKLNMRTCILTFDQPLYMKARDIASAVHLSDEVLVVVRLGSFHTVISYMGSIGYIMAESGIEEALSTIYAENTIDHIAPGHAYARAVRAHTLLQLITINF</sequence>
<gene>
    <name evidence="1" type="ORF">DIABBA_LOCUS902</name>
</gene>
<name>A0A9N9X6M3_DIABA</name>
<organism evidence="1 2">
    <name type="scientific">Diabrotica balteata</name>
    <name type="common">Banded cucumber beetle</name>
    <dbReference type="NCBI Taxonomy" id="107213"/>
    <lineage>
        <taxon>Eukaryota</taxon>
        <taxon>Metazoa</taxon>
        <taxon>Ecdysozoa</taxon>
        <taxon>Arthropoda</taxon>
        <taxon>Hexapoda</taxon>
        <taxon>Insecta</taxon>
        <taxon>Pterygota</taxon>
        <taxon>Neoptera</taxon>
        <taxon>Endopterygota</taxon>
        <taxon>Coleoptera</taxon>
        <taxon>Polyphaga</taxon>
        <taxon>Cucujiformia</taxon>
        <taxon>Chrysomeloidea</taxon>
        <taxon>Chrysomelidae</taxon>
        <taxon>Galerucinae</taxon>
        <taxon>Diabroticina</taxon>
        <taxon>Diabroticites</taxon>
        <taxon>Diabrotica</taxon>
    </lineage>
</organism>
<evidence type="ECO:0000313" key="1">
    <source>
        <dbReference type="EMBL" id="CAG9826818.1"/>
    </source>
</evidence>
<dbReference type="Proteomes" id="UP001153709">
    <property type="component" value="Chromosome 1"/>
</dbReference>
<proteinExistence type="predicted"/>
<dbReference type="AlphaFoldDB" id="A0A9N9X6M3"/>
<dbReference type="EMBL" id="OU898276">
    <property type="protein sequence ID" value="CAG9826818.1"/>
    <property type="molecule type" value="Genomic_DNA"/>
</dbReference>
<dbReference type="PANTHER" id="PTHR46704:SF9">
    <property type="entry name" value="BHLH DOMAIN-CONTAINING PROTEIN"/>
    <property type="match status" value="1"/>
</dbReference>
<evidence type="ECO:0000313" key="2">
    <source>
        <dbReference type="Proteomes" id="UP001153709"/>
    </source>
</evidence>